<gene>
    <name evidence="2" type="ORF">HAX54_024701</name>
</gene>
<evidence type="ECO:0000313" key="2">
    <source>
        <dbReference type="EMBL" id="MCD7445997.1"/>
    </source>
</evidence>
<evidence type="ECO:0008006" key="4">
    <source>
        <dbReference type="Google" id="ProtNLM"/>
    </source>
</evidence>
<sequence>MANKCFSPNLAIFLAVLLFVVSVDHHHGVMGLRNLPEEILIADQLMLPHCGMSCRSDADCQRLTFCKTCAPNVLGHVICGFPM</sequence>
<dbReference type="EMBL" id="JACEIK010000003">
    <property type="protein sequence ID" value="MCD7445997.1"/>
    <property type="molecule type" value="Genomic_DNA"/>
</dbReference>
<accession>A0ABS8RGH1</accession>
<dbReference type="Proteomes" id="UP000823775">
    <property type="component" value="Unassembled WGS sequence"/>
</dbReference>
<protein>
    <recommendedName>
        <fullName evidence="4">WAP domain-containing protein</fullName>
    </recommendedName>
</protein>
<evidence type="ECO:0000256" key="1">
    <source>
        <dbReference type="SAM" id="SignalP"/>
    </source>
</evidence>
<feature type="chain" id="PRO_5046151753" description="WAP domain-containing protein" evidence="1">
    <location>
        <begin position="26"/>
        <end position="83"/>
    </location>
</feature>
<proteinExistence type="predicted"/>
<feature type="signal peptide" evidence="1">
    <location>
        <begin position="1"/>
        <end position="25"/>
    </location>
</feature>
<keyword evidence="3" id="KW-1185">Reference proteome</keyword>
<organism evidence="2 3">
    <name type="scientific">Datura stramonium</name>
    <name type="common">Jimsonweed</name>
    <name type="synonym">Common thornapple</name>
    <dbReference type="NCBI Taxonomy" id="4076"/>
    <lineage>
        <taxon>Eukaryota</taxon>
        <taxon>Viridiplantae</taxon>
        <taxon>Streptophyta</taxon>
        <taxon>Embryophyta</taxon>
        <taxon>Tracheophyta</taxon>
        <taxon>Spermatophyta</taxon>
        <taxon>Magnoliopsida</taxon>
        <taxon>eudicotyledons</taxon>
        <taxon>Gunneridae</taxon>
        <taxon>Pentapetalae</taxon>
        <taxon>asterids</taxon>
        <taxon>lamiids</taxon>
        <taxon>Solanales</taxon>
        <taxon>Solanaceae</taxon>
        <taxon>Solanoideae</taxon>
        <taxon>Datureae</taxon>
        <taxon>Datura</taxon>
    </lineage>
</organism>
<keyword evidence="1" id="KW-0732">Signal</keyword>
<evidence type="ECO:0000313" key="3">
    <source>
        <dbReference type="Proteomes" id="UP000823775"/>
    </source>
</evidence>
<reference evidence="2 3" key="1">
    <citation type="journal article" date="2021" name="BMC Genomics">
        <title>Datura genome reveals duplications of psychoactive alkaloid biosynthetic genes and high mutation rate following tissue culture.</title>
        <authorList>
            <person name="Rajewski A."/>
            <person name="Carter-House D."/>
            <person name="Stajich J."/>
            <person name="Litt A."/>
        </authorList>
    </citation>
    <scope>NUCLEOTIDE SEQUENCE [LARGE SCALE GENOMIC DNA]</scope>
    <source>
        <strain evidence="2">AR-01</strain>
    </source>
</reference>
<name>A0ABS8RGH1_DATST</name>
<comment type="caution">
    <text evidence="2">The sequence shown here is derived from an EMBL/GenBank/DDBJ whole genome shotgun (WGS) entry which is preliminary data.</text>
</comment>